<dbReference type="EMBL" id="JACTNZ010000007">
    <property type="protein sequence ID" value="KAG5540092.1"/>
    <property type="molecule type" value="Genomic_DNA"/>
</dbReference>
<comment type="caution">
    <text evidence="2">The sequence shown here is derived from an EMBL/GenBank/DDBJ whole genome shotgun (WGS) entry which is preliminary data.</text>
</comment>
<name>A0AAV6JJZ8_9ERIC</name>
<gene>
    <name evidence="2" type="ORF">RHGRI_020356</name>
</gene>
<proteinExistence type="predicted"/>
<organism evidence="2 3">
    <name type="scientific">Rhododendron griersonianum</name>
    <dbReference type="NCBI Taxonomy" id="479676"/>
    <lineage>
        <taxon>Eukaryota</taxon>
        <taxon>Viridiplantae</taxon>
        <taxon>Streptophyta</taxon>
        <taxon>Embryophyta</taxon>
        <taxon>Tracheophyta</taxon>
        <taxon>Spermatophyta</taxon>
        <taxon>Magnoliopsida</taxon>
        <taxon>eudicotyledons</taxon>
        <taxon>Gunneridae</taxon>
        <taxon>Pentapetalae</taxon>
        <taxon>asterids</taxon>
        <taxon>Ericales</taxon>
        <taxon>Ericaceae</taxon>
        <taxon>Ericoideae</taxon>
        <taxon>Rhodoreae</taxon>
        <taxon>Rhododendron</taxon>
    </lineage>
</organism>
<dbReference type="AlphaFoldDB" id="A0AAV6JJZ8"/>
<dbReference type="Proteomes" id="UP000823749">
    <property type="component" value="Chromosome 7"/>
</dbReference>
<feature type="compositionally biased region" description="Polar residues" evidence="1">
    <location>
        <begin position="22"/>
        <end position="35"/>
    </location>
</feature>
<reference evidence="2" key="1">
    <citation type="submission" date="2020-08" db="EMBL/GenBank/DDBJ databases">
        <title>Plant Genome Project.</title>
        <authorList>
            <person name="Zhang R.-G."/>
        </authorList>
    </citation>
    <scope>NUCLEOTIDE SEQUENCE</scope>
    <source>
        <strain evidence="2">WSP0</strain>
        <tissue evidence="2">Leaf</tissue>
    </source>
</reference>
<feature type="compositionally biased region" description="Basic and acidic residues" evidence="1">
    <location>
        <begin position="58"/>
        <end position="87"/>
    </location>
</feature>
<evidence type="ECO:0000256" key="1">
    <source>
        <dbReference type="SAM" id="MobiDB-lite"/>
    </source>
</evidence>
<evidence type="ECO:0000313" key="2">
    <source>
        <dbReference type="EMBL" id="KAG5540092.1"/>
    </source>
</evidence>
<accession>A0AAV6JJZ8</accession>
<sequence length="172" mass="19230">MIPTTRPTSPKLGRSKYLSIAATNVSSEGNNQEQAKTPRVIRAKPDKSVVASKKPIKKSRESVPSKAEGKLVELIKGTTAKEERQDQKTSVGEVAEESQKQLVNSGEFKDNTEMDADKHNGPGDGIPVEMFSMFLLYVMLNTFTFFFPEYMQETQSNRPEYVKDQAWAVNPI</sequence>
<protein>
    <submittedName>
        <fullName evidence="2">Uncharacterized protein</fullName>
    </submittedName>
</protein>
<feature type="compositionally biased region" description="Basic and acidic residues" evidence="1">
    <location>
        <begin position="107"/>
        <end position="121"/>
    </location>
</feature>
<feature type="region of interest" description="Disordered" evidence="1">
    <location>
        <begin position="22"/>
        <end position="121"/>
    </location>
</feature>
<keyword evidence="3" id="KW-1185">Reference proteome</keyword>
<evidence type="ECO:0000313" key="3">
    <source>
        <dbReference type="Proteomes" id="UP000823749"/>
    </source>
</evidence>